<evidence type="ECO:0000313" key="3">
    <source>
        <dbReference type="EMBL" id="KAF9484164.1"/>
    </source>
</evidence>
<dbReference type="PANTHER" id="PTHR21340:SF0">
    <property type="entry name" value="BIS(5'-NUCLEOSYL)-TETRAPHOSPHATASE [ASYMMETRICAL]"/>
    <property type="match status" value="1"/>
</dbReference>
<name>A0A9P6D548_9AGAR</name>
<proteinExistence type="predicted"/>
<dbReference type="InterPro" id="IPR051325">
    <property type="entry name" value="Nudix_hydrolase_domain"/>
</dbReference>
<dbReference type="PROSITE" id="PS51462">
    <property type="entry name" value="NUDIX"/>
    <property type="match status" value="1"/>
</dbReference>
<keyword evidence="4" id="KW-1185">Reference proteome</keyword>
<dbReference type="OrthoDB" id="276276at2759"/>
<dbReference type="GO" id="GO:0006754">
    <property type="term" value="P:ATP biosynthetic process"/>
    <property type="evidence" value="ECO:0007669"/>
    <property type="project" value="TreeGrafter"/>
</dbReference>
<dbReference type="Gene3D" id="3.90.79.10">
    <property type="entry name" value="Nucleoside Triphosphate Pyrophosphohydrolase"/>
    <property type="match status" value="1"/>
</dbReference>
<comment type="caution">
    <text evidence="3">The sequence shown here is derived from an EMBL/GenBank/DDBJ whole genome shotgun (WGS) entry which is preliminary data.</text>
</comment>
<evidence type="ECO:0000259" key="2">
    <source>
        <dbReference type="PROSITE" id="PS51462"/>
    </source>
</evidence>
<reference evidence="3" key="1">
    <citation type="submission" date="2020-11" db="EMBL/GenBank/DDBJ databases">
        <authorList>
            <consortium name="DOE Joint Genome Institute"/>
            <person name="Ahrendt S."/>
            <person name="Riley R."/>
            <person name="Andreopoulos W."/>
            <person name="Labutti K."/>
            <person name="Pangilinan J."/>
            <person name="Ruiz-Duenas F.J."/>
            <person name="Barrasa J.M."/>
            <person name="Sanchez-Garcia M."/>
            <person name="Camarero S."/>
            <person name="Miyauchi S."/>
            <person name="Serrano A."/>
            <person name="Linde D."/>
            <person name="Babiker R."/>
            <person name="Drula E."/>
            <person name="Ayuso-Fernandez I."/>
            <person name="Pacheco R."/>
            <person name="Padilla G."/>
            <person name="Ferreira P."/>
            <person name="Barriuso J."/>
            <person name="Kellner H."/>
            <person name="Castanera R."/>
            <person name="Alfaro M."/>
            <person name="Ramirez L."/>
            <person name="Pisabarro A.G."/>
            <person name="Kuo A."/>
            <person name="Tritt A."/>
            <person name="Lipzen A."/>
            <person name="He G."/>
            <person name="Yan M."/>
            <person name="Ng V."/>
            <person name="Cullen D."/>
            <person name="Martin F."/>
            <person name="Rosso M.-N."/>
            <person name="Henrissat B."/>
            <person name="Hibbett D."/>
            <person name="Martinez A.T."/>
            <person name="Grigoriev I.V."/>
        </authorList>
    </citation>
    <scope>NUCLEOTIDE SEQUENCE</scope>
    <source>
        <strain evidence="3">CIRM-BRFM 674</strain>
    </source>
</reference>
<dbReference type="InterPro" id="IPR000086">
    <property type="entry name" value="NUDIX_hydrolase_dom"/>
</dbReference>
<feature type="domain" description="Nudix hydrolase" evidence="2">
    <location>
        <begin position="49"/>
        <end position="215"/>
    </location>
</feature>
<dbReference type="GO" id="GO:0006167">
    <property type="term" value="P:AMP biosynthetic process"/>
    <property type="evidence" value="ECO:0007669"/>
    <property type="project" value="TreeGrafter"/>
</dbReference>
<dbReference type="AlphaFoldDB" id="A0A9P6D548"/>
<dbReference type="InterPro" id="IPR015797">
    <property type="entry name" value="NUDIX_hydrolase-like_dom_sf"/>
</dbReference>
<keyword evidence="1" id="KW-0378">Hydrolase</keyword>
<organism evidence="3 4">
    <name type="scientific">Pholiota conissans</name>
    <dbReference type="NCBI Taxonomy" id="109636"/>
    <lineage>
        <taxon>Eukaryota</taxon>
        <taxon>Fungi</taxon>
        <taxon>Dikarya</taxon>
        <taxon>Basidiomycota</taxon>
        <taxon>Agaricomycotina</taxon>
        <taxon>Agaricomycetes</taxon>
        <taxon>Agaricomycetidae</taxon>
        <taxon>Agaricales</taxon>
        <taxon>Agaricineae</taxon>
        <taxon>Strophariaceae</taxon>
        <taxon>Pholiota</taxon>
    </lineage>
</organism>
<dbReference type="EMBL" id="MU155146">
    <property type="protein sequence ID" value="KAF9484164.1"/>
    <property type="molecule type" value="Genomic_DNA"/>
</dbReference>
<gene>
    <name evidence="3" type="ORF">BDN70DRAFT_798276</name>
</gene>
<accession>A0A9P6D548</accession>
<protein>
    <recommendedName>
        <fullName evidence="2">Nudix hydrolase domain-containing protein</fullName>
    </recommendedName>
</protein>
<evidence type="ECO:0000313" key="4">
    <source>
        <dbReference type="Proteomes" id="UP000807469"/>
    </source>
</evidence>
<dbReference type="Proteomes" id="UP000807469">
    <property type="component" value="Unassembled WGS sequence"/>
</dbReference>
<dbReference type="PANTHER" id="PTHR21340">
    <property type="entry name" value="DIADENOSINE 5,5-P1,P4-TETRAPHOSPHATE PYROPHOSPHOHYDROLASE MUTT"/>
    <property type="match status" value="1"/>
</dbReference>
<dbReference type="Pfam" id="PF00293">
    <property type="entry name" value="NUDIX"/>
    <property type="match status" value="1"/>
</dbReference>
<dbReference type="GO" id="GO:0004081">
    <property type="term" value="F:bis(5'-nucleosyl)-tetraphosphatase (asymmetrical) activity"/>
    <property type="evidence" value="ECO:0007669"/>
    <property type="project" value="TreeGrafter"/>
</dbReference>
<evidence type="ECO:0000256" key="1">
    <source>
        <dbReference type="ARBA" id="ARBA00022801"/>
    </source>
</evidence>
<dbReference type="InterPro" id="IPR020084">
    <property type="entry name" value="NUDIX_hydrolase_CS"/>
</dbReference>
<dbReference type="SUPFAM" id="SSF55811">
    <property type="entry name" value="Nudix"/>
    <property type="match status" value="1"/>
</dbReference>
<dbReference type="PROSITE" id="PS00893">
    <property type="entry name" value="NUDIX_BOX"/>
    <property type="match status" value="1"/>
</dbReference>
<sequence length="234" mass="26618">MNNKHKTSQSRWPSFGLRAAPARPLPPPVPPLSSFSTTGVRDSVWCSLDMMLGAGMIIIQENTHKIVVVYETKKEYWFFPRGRKDVGESLETAALREGYEESGYRAQFMPLFNPTRQPHSPEDTDGDLKPNTEPIAVTLTSWKPKTTRQGEPYDSGGEYLTTWYVGRIPEDAVKDTGTGMWDEQHYESHLLSFEEAVQRVWGQELMILRYAWTIYGNTLEKQQVQAAVSVEGEQ</sequence>
<dbReference type="CDD" id="cd02883">
    <property type="entry name" value="NUDIX_Hydrolase"/>
    <property type="match status" value="1"/>
</dbReference>